<feature type="domain" description="N-acetyltransferase" evidence="3">
    <location>
        <begin position="10"/>
        <end position="179"/>
    </location>
</feature>
<dbReference type="PANTHER" id="PTHR43420">
    <property type="entry name" value="ACETYLTRANSFERASE"/>
    <property type="match status" value="1"/>
</dbReference>
<dbReference type="AlphaFoldDB" id="A0A402ADW7"/>
<dbReference type="Pfam" id="PF00583">
    <property type="entry name" value="Acetyltransf_1"/>
    <property type="match status" value="2"/>
</dbReference>
<sequence length="328" mass="38055">MLRNTIPDTFKVRQLTLDDVEKAYQLIAASQLHWFGKIEITLEELRFLFASPDIDLATAGWLVLTPEDQAVGYMLMEHVQHARNIVRCTVHPQYLDYGIGELLLEKAEQWARQQIPLAAPDLRVSLRAFCNNQNLAWQQLLEQHDFQPIRNFWVMGIELAVAPVAPQWPENIRIINPTPDILHAVYEADEDIFRDHWGFISQTYEQWQYWTTKRQSFDPALWFLAMDGNEIAAIALCADEGEDGGWVHVLGVRRQWRRQGLALALLQHTFNEFFRRDIHSIYLSVDAQSLTGATRLYERAGMHVVKRSTQYERELRGGKELGTLTLEE</sequence>
<dbReference type="Gene3D" id="3.40.630.30">
    <property type="match status" value="1"/>
</dbReference>
<evidence type="ECO:0000259" key="3">
    <source>
        <dbReference type="PROSITE" id="PS51186"/>
    </source>
</evidence>
<keyword evidence="5" id="KW-1185">Reference proteome</keyword>
<keyword evidence="1 4" id="KW-0808">Transferase</keyword>
<dbReference type="PROSITE" id="PS51186">
    <property type="entry name" value="GNAT"/>
    <property type="match status" value="2"/>
</dbReference>
<gene>
    <name evidence="4" type="ORF">KDK_10420</name>
</gene>
<dbReference type="PANTHER" id="PTHR43420:SF47">
    <property type="entry name" value="N-ACETYLTRANSFERASE DOMAIN-CONTAINING PROTEIN"/>
    <property type="match status" value="1"/>
</dbReference>
<dbReference type="RefSeq" id="WP_126548966.1">
    <property type="nucleotide sequence ID" value="NZ_BIFS01000001.1"/>
</dbReference>
<proteinExistence type="predicted"/>
<dbReference type="EMBL" id="BIFS01000001">
    <property type="protein sequence ID" value="GCE17242.1"/>
    <property type="molecule type" value="Genomic_DNA"/>
</dbReference>
<dbReference type="GO" id="GO:0016747">
    <property type="term" value="F:acyltransferase activity, transferring groups other than amino-acyl groups"/>
    <property type="evidence" value="ECO:0007669"/>
    <property type="project" value="InterPro"/>
</dbReference>
<dbReference type="InterPro" id="IPR000182">
    <property type="entry name" value="GNAT_dom"/>
</dbReference>
<keyword evidence="2" id="KW-0012">Acyltransferase</keyword>
<evidence type="ECO:0000313" key="4">
    <source>
        <dbReference type="EMBL" id="GCE17242.1"/>
    </source>
</evidence>
<dbReference type="OrthoDB" id="147954at2"/>
<dbReference type="InterPro" id="IPR016181">
    <property type="entry name" value="Acyl_CoA_acyltransferase"/>
</dbReference>
<evidence type="ECO:0000256" key="1">
    <source>
        <dbReference type="ARBA" id="ARBA00022679"/>
    </source>
</evidence>
<feature type="domain" description="N-acetyltransferase" evidence="3">
    <location>
        <begin position="172"/>
        <end position="322"/>
    </location>
</feature>
<evidence type="ECO:0000256" key="2">
    <source>
        <dbReference type="ARBA" id="ARBA00023315"/>
    </source>
</evidence>
<dbReference type="InterPro" id="IPR050680">
    <property type="entry name" value="YpeA/RimI_acetyltransf"/>
</dbReference>
<dbReference type="Proteomes" id="UP000287188">
    <property type="component" value="Unassembled WGS sequence"/>
</dbReference>
<protein>
    <submittedName>
        <fullName evidence="4">Putative acetyltransferase, GNAT</fullName>
    </submittedName>
</protein>
<name>A0A402ADW7_9CHLR</name>
<accession>A0A402ADW7</accession>
<organism evidence="4 5">
    <name type="scientific">Dictyobacter kobayashii</name>
    <dbReference type="NCBI Taxonomy" id="2014872"/>
    <lineage>
        <taxon>Bacteria</taxon>
        <taxon>Bacillati</taxon>
        <taxon>Chloroflexota</taxon>
        <taxon>Ktedonobacteria</taxon>
        <taxon>Ktedonobacterales</taxon>
        <taxon>Dictyobacteraceae</taxon>
        <taxon>Dictyobacter</taxon>
    </lineage>
</organism>
<evidence type="ECO:0000313" key="5">
    <source>
        <dbReference type="Proteomes" id="UP000287188"/>
    </source>
</evidence>
<dbReference type="CDD" id="cd04301">
    <property type="entry name" value="NAT_SF"/>
    <property type="match status" value="2"/>
</dbReference>
<comment type="caution">
    <text evidence="4">The sequence shown here is derived from an EMBL/GenBank/DDBJ whole genome shotgun (WGS) entry which is preliminary data.</text>
</comment>
<reference evidence="5" key="1">
    <citation type="submission" date="2018-12" db="EMBL/GenBank/DDBJ databases">
        <title>Tengunoibacter tsumagoiensis gen. nov., sp. nov., Dictyobacter kobayashii sp. nov., D. alpinus sp. nov., and D. joshuensis sp. nov. and description of Dictyobacteraceae fam. nov. within the order Ktedonobacterales isolated from Tengu-no-mugimeshi.</title>
        <authorList>
            <person name="Wang C.M."/>
            <person name="Zheng Y."/>
            <person name="Sakai Y."/>
            <person name="Toyoda A."/>
            <person name="Minakuchi Y."/>
            <person name="Abe K."/>
            <person name="Yokota A."/>
            <person name="Yabe S."/>
        </authorList>
    </citation>
    <scope>NUCLEOTIDE SEQUENCE [LARGE SCALE GENOMIC DNA]</scope>
    <source>
        <strain evidence="5">Uno11</strain>
    </source>
</reference>
<dbReference type="SUPFAM" id="SSF55729">
    <property type="entry name" value="Acyl-CoA N-acyltransferases (Nat)"/>
    <property type="match status" value="2"/>
</dbReference>